<evidence type="ECO:0000313" key="2">
    <source>
        <dbReference type="Proteomes" id="UP000433883"/>
    </source>
</evidence>
<dbReference type="EMBL" id="WNWQ01001313">
    <property type="protein sequence ID" value="KAE9961750.1"/>
    <property type="molecule type" value="Genomic_DNA"/>
</dbReference>
<protein>
    <submittedName>
        <fullName evidence="1">Uncharacterized protein</fullName>
    </submittedName>
</protein>
<name>A0A8H3YIK0_VENIN</name>
<comment type="caution">
    <text evidence="1">The sequence shown here is derived from an EMBL/GenBank/DDBJ whole genome shotgun (WGS) entry which is preliminary data.</text>
</comment>
<dbReference type="Proteomes" id="UP000433883">
    <property type="component" value="Unassembled WGS sequence"/>
</dbReference>
<organism evidence="1 2">
    <name type="scientific">Venturia inaequalis</name>
    <name type="common">Apple scab fungus</name>
    <dbReference type="NCBI Taxonomy" id="5025"/>
    <lineage>
        <taxon>Eukaryota</taxon>
        <taxon>Fungi</taxon>
        <taxon>Dikarya</taxon>
        <taxon>Ascomycota</taxon>
        <taxon>Pezizomycotina</taxon>
        <taxon>Dothideomycetes</taxon>
        <taxon>Pleosporomycetidae</taxon>
        <taxon>Venturiales</taxon>
        <taxon>Venturiaceae</taxon>
        <taxon>Venturia</taxon>
    </lineage>
</organism>
<gene>
    <name evidence="1" type="ORF">BLS_001430</name>
</gene>
<dbReference type="AlphaFoldDB" id="A0A8H3YIK0"/>
<reference evidence="1 2" key="1">
    <citation type="submission" date="2019-11" db="EMBL/GenBank/DDBJ databases">
        <title>Venturia inaequalis Genome Resource.</title>
        <authorList>
            <person name="Lichtner F.J."/>
        </authorList>
    </citation>
    <scope>NUCLEOTIDE SEQUENCE [LARGE SCALE GENOMIC DNA]</scope>
    <source>
        <strain evidence="1">Bline_iso_100314</strain>
    </source>
</reference>
<sequence length="538" mass="61506">MGGHAFCKPSVDIYGHLQPALYTPRLPPRVYEAMKKIAVEKLKGVFHHVVVAIEHPEKADHGDIDVLVCGFKDELSSKSTIFDFRGDIALQLGADESRSWCDGNQTGFFAVPVPTSIISLGSVSEPETELSMLGNSREYWVQVDIQVVTAPHRLQWHRFRLDHATLQPILNLGLRPAGFIFLNDGFYIRIPGTDRPFGENHPKTPLIFLTSDVSRLLQYLGLPLESYGQSFNSCETYWTWATSAQHFAREYLQPPLELRESSMSETNKSSNDKKVSAFTSGLAYYFSRRDSMRMFTDEWLPAHPHIGTGRPNVEEIFQEALIFFDARDRYHTLWSNYRNERMEVLFWDKVVAQLSEIKYTEIAGQKMQKIELYEEISAIKGVTSMTCKLARALEMEKSRKNAVYQLEEQERKKIRKIVNAAVITMKRRVVFEARPGYGRYPVVKEQPINDGDHSRWVEVLIEGGLTEDELLDWISSHGFLLLENERDRTRPAREAKRAAKKETAERLKCSDAIKTDLVEITSCDGIEGCRPEDTGFKA</sequence>
<proteinExistence type="predicted"/>
<accession>A0A8H3YIK0</accession>
<evidence type="ECO:0000313" key="1">
    <source>
        <dbReference type="EMBL" id="KAE9961750.1"/>
    </source>
</evidence>